<evidence type="ECO:0000256" key="1">
    <source>
        <dbReference type="SAM" id="Phobius"/>
    </source>
</evidence>
<evidence type="ECO:0000313" key="2">
    <source>
        <dbReference type="EMBL" id="MEP0817259.1"/>
    </source>
</evidence>
<keyword evidence="1" id="KW-0472">Membrane</keyword>
<feature type="transmembrane region" description="Helical" evidence="1">
    <location>
        <begin position="6"/>
        <end position="28"/>
    </location>
</feature>
<keyword evidence="1" id="KW-0812">Transmembrane</keyword>
<dbReference type="InterPro" id="IPR004676">
    <property type="entry name" value="Cd-R_transporter"/>
</dbReference>
<dbReference type="EMBL" id="JAMPKM010000004">
    <property type="protein sequence ID" value="MEP0817259.1"/>
    <property type="molecule type" value="Genomic_DNA"/>
</dbReference>
<feature type="transmembrane region" description="Helical" evidence="1">
    <location>
        <begin position="202"/>
        <end position="225"/>
    </location>
</feature>
<dbReference type="RefSeq" id="WP_348252040.1">
    <property type="nucleotide sequence ID" value="NZ_JAMPKM010000004.1"/>
</dbReference>
<accession>A0ABV0J654</accession>
<dbReference type="Pfam" id="PF03596">
    <property type="entry name" value="Cad"/>
    <property type="match status" value="2"/>
</dbReference>
<name>A0ABV0J654_9CYAN</name>
<keyword evidence="3" id="KW-1185">Reference proteome</keyword>
<evidence type="ECO:0000313" key="3">
    <source>
        <dbReference type="Proteomes" id="UP001464891"/>
    </source>
</evidence>
<sequence>MTQHGIWAVATSGVMAFIATNIDDLLLLTIFFSQVNATFRKRHVVLGQYLGFTVLILASLPGFLGGLVISPAWIGLLGLVPIGLGINQLCHRESTASDVQAVNEGVLSPSDSPTAASPEIAVPGIWRSLFNPQIYAVAMTTIANGGDNIGIYVPLFASSDRNRLGITLLIFFGLIGLWCLIAQQLTRHPTITRLITRYGNTFVPIVLIGLGIFVMFESGTFNLFLPNL</sequence>
<reference evidence="2 3" key="1">
    <citation type="submission" date="2022-04" db="EMBL/GenBank/DDBJ databases">
        <title>Positive selection, recombination, and allopatry shape intraspecific diversity of widespread and dominant cyanobacteria.</title>
        <authorList>
            <person name="Wei J."/>
            <person name="Shu W."/>
            <person name="Hu C."/>
        </authorList>
    </citation>
    <scope>NUCLEOTIDE SEQUENCE [LARGE SCALE GENOMIC DNA]</scope>
    <source>
        <strain evidence="2 3">GB2-A4</strain>
    </source>
</reference>
<keyword evidence="1" id="KW-1133">Transmembrane helix</keyword>
<dbReference type="Proteomes" id="UP001464891">
    <property type="component" value="Unassembled WGS sequence"/>
</dbReference>
<organism evidence="2 3">
    <name type="scientific">Trichocoleus desertorum GB2-A4</name>
    <dbReference type="NCBI Taxonomy" id="2933944"/>
    <lineage>
        <taxon>Bacteria</taxon>
        <taxon>Bacillati</taxon>
        <taxon>Cyanobacteriota</taxon>
        <taxon>Cyanophyceae</taxon>
        <taxon>Leptolyngbyales</taxon>
        <taxon>Trichocoleusaceae</taxon>
        <taxon>Trichocoleus</taxon>
    </lineage>
</organism>
<comment type="caution">
    <text evidence="2">The sequence shown here is derived from an EMBL/GenBank/DDBJ whole genome shotgun (WGS) entry which is preliminary data.</text>
</comment>
<feature type="transmembrane region" description="Helical" evidence="1">
    <location>
        <begin position="49"/>
        <end position="74"/>
    </location>
</feature>
<protein>
    <submittedName>
        <fullName evidence="2">Cadmium resistance transporter</fullName>
    </submittedName>
</protein>
<gene>
    <name evidence="2" type="ORF">NC998_09135</name>
</gene>
<proteinExistence type="predicted"/>
<feature type="transmembrane region" description="Helical" evidence="1">
    <location>
        <begin position="164"/>
        <end position="181"/>
    </location>
</feature>